<keyword evidence="2" id="KW-1185">Reference proteome</keyword>
<accession>A0AC61MP92</accession>
<gene>
    <name evidence="1" type="ORF">JFY71_08440</name>
</gene>
<reference evidence="1 2" key="1">
    <citation type="journal article" date="2022" name="Int. J. Syst. Evol. Microbiol.">
        <title>Miniphocaeibacter halophilus sp. nov., an ammonium-tolerant acetate-producing bacterium isolated from a biogas system.</title>
        <authorList>
            <person name="Schnurer A."/>
            <person name="Singh A."/>
            <person name="Bi S."/>
            <person name="Qiao W."/>
            <person name="Westerholm M."/>
        </authorList>
    </citation>
    <scope>NUCLEOTIDE SEQUENCE [LARGE SCALE GENOMIC DNA]</scope>
    <source>
        <strain evidence="1 2">AMB_01</strain>
    </source>
</reference>
<evidence type="ECO:0000313" key="2">
    <source>
        <dbReference type="Proteomes" id="UP000595814"/>
    </source>
</evidence>
<dbReference type="EMBL" id="CP066744">
    <property type="protein sequence ID" value="QQK07340.1"/>
    <property type="molecule type" value="Genomic_DNA"/>
</dbReference>
<organism evidence="1 2">
    <name type="scientific">Miniphocaeibacter halophilus</name>
    <dbReference type="NCBI Taxonomy" id="2931922"/>
    <lineage>
        <taxon>Bacteria</taxon>
        <taxon>Bacillati</taxon>
        <taxon>Bacillota</taxon>
        <taxon>Tissierellia</taxon>
        <taxon>Tissierellales</taxon>
        <taxon>Peptoniphilaceae</taxon>
        <taxon>Miniphocaeibacter</taxon>
    </lineage>
</organism>
<protein>
    <submittedName>
        <fullName evidence="1">S41 family peptidase</fullName>
    </submittedName>
</protein>
<dbReference type="Proteomes" id="UP000595814">
    <property type="component" value="Chromosome"/>
</dbReference>
<evidence type="ECO:0000313" key="1">
    <source>
        <dbReference type="EMBL" id="QQK07340.1"/>
    </source>
</evidence>
<name>A0AC61MP92_9FIRM</name>
<sequence>MKKWFKITLSTVILIGLLLGSFYLGNKIAIDNGNKVVIDKEEYDIFSKLDSFKDIVDEYFLFDIKDEDLKTSTYKGFFNGLGDPYTEYMTEEEYEKLVESSSGEYSGIGVYITVTDDNLIKVISPIKGSPAFNSGIQPGDIIAQVNGETFTGDQLNDAMAIMKGKPGDKVTIGIKRLSEDGSYEDLEVNVTVDIVELKTVEYSKVDNLGYILISQFGEKTYEEFVEGYNSLKDDKVNGIILDLRNNPGGLKDTCVEIADFLLPEGPIVKTVDKNGNEDISKSDPKEENLPMVVLVNNNSASASEILAGAIQDYEKATIVGSTTYGKGLVQTLAPLKTFGINDNGALKITIQEYFTPKDRKINEVGVKPDKEVEMPENTTEYGIEHLDTDIQLKTAIDILANS</sequence>
<proteinExistence type="predicted"/>